<comment type="similarity">
    <text evidence="4">Belongs to the acyl-CoA oxidase family.</text>
</comment>
<dbReference type="Pfam" id="PF22924">
    <property type="entry name" value="ACOX_C_alpha1"/>
    <property type="match status" value="1"/>
</dbReference>
<evidence type="ECO:0000313" key="13">
    <source>
        <dbReference type="EMBL" id="KAG0701611.1"/>
    </source>
</evidence>
<dbReference type="OrthoDB" id="538336at2759"/>
<dbReference type="InterPro" id="IPR012258">
    <property type="entry name" value="Acyl-CoA_oxidase"/>
</dbReference>
<dbReference type="Gene3D" id="1.20.140.10">
    <property type="entry name" value="Butyryl-CoA Dehydrogenase, subunit A, domain 3"/>
    <property type="match status" value="2"/>
</dbReference>
<dbReference type="GO" id="GO:0016402">
    <property type="term" value="F:pristanoyl-CoA oxidase activity"/>
    <property type="evidence" value="ECO:0007669"/>
    <property type="project" value="TreeGrafter"/>
</dbReference>
<evidence type="ECO:0000313" key="14">
    <source>
        <dbReference type="Proteomes" id="UP000770661"/>
    </source>
</evidence>
<evidence type="ECO:0000256" key="7">
    <source>
        <dbReference type="ARBA" id="ARBA00022832"/>
    </source>
</evidence>
<comment type="cofactor">
    <cofactor evidence="1">
        <name>FAD</name>
        <dbReference type="ChEBI" id="CHEBI:57692"/>
    </cofactor>
</comment>
<reference evidence="13" key="1">
    <citation type="submission" date="2020-07" db="EMBL/GenBank/DDBJ databases">
        <title>The High-quality genome of the commercially important snow crab, Chionoecetes opilio.</title>
        <authorList>
            <person name="Jeong J.-H."/>
            <person name="Ryu S."/>
        </authorList>
    </citation>
    <scope>NUCLEOTIDE SEQUENCE</scope>
    <source>
        <strain evidence="13">MADBK_172401_WGS</strain>
        <tissue evidence="13">Digestive gland</tissue>
    </source>
</reference>
<dbReference type="AlphaFoldDB" id="A0A8J5CC09"/>
<protein>
    <submittedName>
        <fullName evidence="13">Peroxisomal acyl-coenzyme A oxidase 3</fullName>
    </submittedName>
</protein>
<evidence type="ECO:0000256" key="4">
    <source>
        <dbReference type="ARBA" id="ARBA00006288"/>
    </source>
</evidence>
<proteinExistence type="inferred from homology"/>
<evidence type="ECO:0000259" key="11">
    <source>
        <dbReference type="Pfam" id="PF01756"/>
    </source>
</evidence>
<feature type="domain" description="Acyl-CoA oxidase C-alpha1" evidence="12">
    <location>
        <begin position="48"/>
        <end position="211"/>
    </location>
</feature>
<dbReference type="FunFam" id="1.20.140.10:FF:000010">
    <property type="entry name" value="Acyl-coenzyme A oxidase"/>
    <property type="match status" value="1"/>
</dbReference>
<keyword evidence="14" id="KW-1185">Reference proteome</keyword>
<keyword evidence="10" id="KW-0576">Peroxisome</keyword>
<organism evidence="13 14">
    <name type="scientific">Chionoecetes opilio</name>
    <name type="common">Atlantic snow crab</name>
    <name type="synonym">Cancer opilio</name>
    <dbReference type="NCBI Taxonomy" id="41210"/>
    <lineage>
        <taxon>Eukaryota</taxon>
        <taxon>Metazoa</taxon>
        <taxon>Ecdysozoa</taxon>
        <taxon>Arthropoda</taxon>
        <taxon>Crustacea</taxon>
        <taxon>Multicrustacea</taxon>
        <taxon>Malacostraca</taxon>
        <taxon>Eumalacostraca</taxon>
        <taxon>Eucarida</taxon>
        <taxon>Decapoda</taxon>
        <taxon>Pleocyemata</taxon>
        <taxon>Brachyura</taxon>
        <taxon>Eubrachyura</taxon>
        <taxon>Majoidea</taxon>
        <taxon>Majidae</taxon>
        <taxon>Chionoecetes</taxon>
    </lineage>
</organism>
<sequence>MGTPVVVMFDHYSVPRENLLNRTGDVTPEGIYKTPYRDPSKRFGASLGNLSVGRVSIIGFGVVYLKKSLTIGVRYSAVRRQFGPPGKELAVIQYPLQQWRLFPYIAATYALDAFSKTFNQHFIDFRLEAMDPGDKDRLALFGQEVHGLSSAGKPLSGWLARDCIQECREACGGHGYLKCSGFSYLRDDNDANCTYEGDNNILLQQTSNWLLGVWAAARASPAAALFPMHTTDFLQHADALLALAWTTTPITPHSTNQEVVAVCRQALQWLVCWLCHRTAATLDALTAAGQDQFSVRNNIQVYLAHTLSLVYVKWAAASFPEGSAERLWQAFRKALLSDCGKFKLHTKTAPTFVEVYKLCHIYALMSALDTTHHHLPNYAQVALTWFEAWVQEAHVSLQPVLYRLCALFGLNQLEKHMTPLVEGGLVVDRSLITAAQQHVRRLCGELLPDAVALVDAFAPPDFFLHSVLGNADGKVYQHMKTAMFTAPNATSRAKHWQEMVYAVPPAKL</sequence>
<keyword evidence="9" id="KW-0443">Lipid metabolism</keyword>
<dbReference type="GO" id="GO:0071949">
    <property type="term" value="F:FAD binding"/>
    <property type="evidence" value="ECO:0007669"/>
    <property type="project" value="InterPro"/>
</dbReference>
<dbReference type="EMBL" id="JACEEZ010025360">
    <property type="protein sequence ID" value="KAG0701611.1"/>
    <property type="molecule type" value="Genomic_DNA"/>
</dbReference>
<dbReference type="InterPro" id="IPR055060">
    <property type="entry name" value="ACOX_C_alpha1"/>
</dbReference>
<evidence type="ECO:0000256" key="6">
    <source>
        <dbReference type="ARBA" id="ARBA00022827"/>
    </source>
</evidence>
<dbReference type="InterPro" id="IPR002655">
    <property type="entry name" value="Acyl-CoA_oxidase_C"/>
</dbReference>
<dbReference type="Proteomes" id="UP000770661">
    <property type="component" value="Unassembled WGS sequence"/>
</dbReference>
<evidence type="ECO:0000256" key="1">
    <source>
        <dbReference type="ARBA" id="ARBA00001974"/>
    </source>
</evidence>
<dbReference type="SUPFAM" id="SSF47203">
    <property type="entry name" value="Acyl-CoA dehydrogenase C-terminal domain-like"/>
    <property type="match status" value="2"/>
</dbReference>
<comment type="pathway">
    <text evidence="3">Lipid metabolism.</text>
</comment>
<evidence type="ECO:0000256" key="5">
    <source>
        <dbReference type="ARBA" id="ARBA00022630"/>
    </source>
</evidence>
<dbReference type="InterPro" id="IPR036250">
    <property type="entry name" value="AcylCo_DH-like_C"/>
</dbReference>
<keyword evidence="5" id="KW-0285">Flavoprotein</keyword>
<dbReference type="PANTHER" id="PTHR10909">
    <property type="entry name" value="ELECTRON TRANSPORT OXIDOREDUCTASE"/>
    <property type="match status" value="1"/>
</dbReference>
<dbReference type="PANTHER" id="PTHR10909:SF390">
    <property type="entry name" value="PEROXISOMAL ACYL-COENZYME A OXIDASE 3"/>
    <property type="match status" value="1"/>
</dbReference>
<keyword evidence="7" id="KW-0276">Fatty acid metabolism</keyword>
<evidence type="ECO:0000256" key="9">
    <source>
        <dbReference type="ARBA" id="ARBA00023098"/>
    </source>
</evidence>
<comment type="subcellular location">
    <subcellularLocation>
        <location evidence="2">Peroxisome</location>
    </subcellularLocation>
</comment>
<dbReference type="GO" id="GO:0055088">
    <property type="term" value="P:lipid homeostasis"/>
    <property type="evidence" value="ECO:0007669"/>
    <property type="project" value="TreeGrafter"/>
</dbReference>
<keyword evidence="8" id="KW-0560">Oxidoreductase</keyword>
<evidence type="ECO:0000256" key="10">
    <source>
        <dbReference type="ARBA" id="ARBA00023140"/>
    </source>
</evidence>
<feature type="domain" description="Acyl-CoA oxidase C-terminal" evidence="11">
    <location>
        <begin position="383"/>
        <end position="500"/>
    </location>
</feature>
<name>A0A8J5CC09_CHIOP</name>
<keyword evidence="6" id="KW-0274">FAD</keyword>
<evidence type="ECO:0000256" key="3">
    <source>
        <dbReference type="ARBA" id="ARBA00005189"/>
    </source>
</evidence>
<dbReference type="Pfam" id="PF01756">
    <property type="entry name" value="ACOX"/>
    <property type="match status" value="1"/>
</dbReference>
<comment type="caution">
    <text evidence="13">The sequence shown here is derived from an EMBL/GenBank/DDBJ whole genome shotgun (WGS) entry which is preliminary data.</text>
</comment>
<evidence type="ECO:0000256" key="8">
    <source>
        <dbReference type="ARBA" id="ARBA00023002"/>
    </source>
</evidence>
<dbReference type="GO" id="GO:0005777">
    <property type="term" value="C:peroxisome"/>
    <property type="evidence" value="ECO:0007669"/>
    <property type="project" value="UniProtKB-SubCell"/>
</dbReference>
<gene>
    <name evidence="13" type="primary">ACOX3_2</name>
    <name evidence="13" type="ORF">GWK47_002900</name>
</gene>
<dbReference type="GO" id="GO:0005504">
    <property type="term" value="F:fatty acid binding"/>
    <property type="evidence" value="ECO:0007669"/>
    <property type="project" value="TreeGrafter"/>
</dbReference>
<accession>A0A8J5CC09</accession>
<evidence type="ECO:0000259" key="12">
    <source>
        <dbReference type="Pfam" id="PF22924"/>
    </source>
</evidence>
<dbReference type="GO" id="GO:0033540">
    <property type="term" value="P:fatty acid beta-oxidation using acyl-CoA oxidase"/>
    <property type="evidence" value="ECO:0007669"/>
    <property type="project" value="TreeGrafter"/>
</dbReference>
<evidence type="ECO:0000256" key="2">
    <source>
        <dbReference type="ARBA" id="ARBA00004275"/>
    </source>
</evidence>